<protein>
    <submittedName>
        <fullName evidence="2">Glycosyltransferase family 39 protein</fullName>
    </submittedName>
</protein>
<gene>
    <name evidence="2" type="ORF">JIN78_16125</name>
</gene>
<keyword evidence="1" id="KW-0812">Transmembrane</keyword>
<feature type="transmembrane region" description="Helical" evidence="1">
    <location>
        <begin position="153"/>
        <end position="170"/>
    </location>
</feature>
<evidence type="ECO:0000313" key="3">
    <source>
        <dbReference type="Proteomes" id="UP000604083"/>
    </source>
</evidence>
<keyword evidence="1" id="KW-1133">Transmembrane helix</keyword>
<dbReference type="Proteomes" id="UP000604083">
    <property type="component" value="Unassembled WGS sequence"/>
</dbReference>
<feature type="transmembrane region" description="Helical" evidence="1">
    <location>
        <begin position="383"/>
        <end position="404"/>
    </location>
</feature>
<organism evidence="2 3">
    <name type="scientific">Roseibacillus ishigakijimensis</name>
    <dbReference type="NCBI Taxonomy" id="454146"/>
    <lineage>
        <taxon>Bacteria</taxon>
        <taxon>Pseudomonadati</taxon>
        <taxon>Verrucomicrobiota</taxon>
        <taxon>Verrucomicrobiia</taxon>
        <taxon>Verrucomicrobiales</taxon>
        <taxon>Verrucomicrobiaceae</taxon>
        <taxon>Roseibacillus</taxon>
    </lineage>
</organism>
<keyword evidence="3" id="KW-1185">Reference proteome</keyword>
<name>A0A934RW96_9BACT</name>
<comment type="caution">
    <text evidence="2">The sequence shown here is derived from an EMBL/GenBank/DDBJ whole genome shotgun (WGS) entry which is preliminary data.</text>
</comment>
<accession>A0A934RW96</accession>
<dbReference type="AlphaFoldDB" id="A0A934RW96"/>
<dbReference type="RefSeq" id="WP_200393032.1">
    <property type="nucleotide sequence ID" value="NZ_JAENIO010000064.1"/>
</dbReference>
<sequence>MNPNGASNLGSIALRAVFFIVLIVMAILHVTVLFRGLNTPEGMEQAAIAREVSRGKGLVTKVLRPAAINQNQIATSGEGTLADAAENTYHAPLQPLLLGAIFRAQGAGDFEAWRLEKGQYVYQLDRIVAGFAIVCLVLAIGVTYLLVCRIFDSRIAATVALLMLFCELFWKISMSGLPQMLMLLLFTSGCYFAYRALENTAEERNTIVHAILAAVFFALLCLSHWIAVWLVIGYAVAAALFIKPRGVAGIIALVALIAAAAMPVIHNIQITGNPGGAASLVLYEGLFGSEEYAMRSLETLPLKLRNLTLQILRLTVAQFNDLYLYFGSILAAPLFFVALFHPFKRASISEFRWFLLLMWIFASFGMALFGLKGGDMSPNQIHLLFAPLMGAYGVAMLSVLWNRLSISKNVPLLRQAHLVLIVVISASPFLLRMPFDVLAIFNQGEIVSPNYPPYAPSTLDENLADYGEKDEIIVSDQPWAVAWYADRRSVWLPIKMSHLEEIEDMAEEEETPVTGVLISPLSSGIPPLTEALAYNRTWQSLVLDPWAAQVVADGTPRRPRLISSYDEEMDGFHSRYPGLSIILFRRAPMIFYSSRPTGS</sequence>
<keyword evidence="1" id="KW-0472">Membrane</keyword>
<proteinExistence type="predicted"/>
<evidence type="ECO:0000313" key="2">
    <source>
        <dbReference type="EMBL" id="MBK1835596.1"/>
    </source>
</evidence>
<feature type="transmembrane region" description="Helical" evidence="1">
    <location>
        <begin position="247"/>
        <end position="265"/>
    </location>
</feature>
<feature type="transmembrane region" description="Helical" evidence="1">
    <location>
        <begin position="353"/>
        <end position="371"/>
    </location>
</feature>
<feature type="transmembrane region" description="Helical" evidence="1">
    <location>
        <begin position="127"/>
        <end position="147"/>
    </location>
</feature>
<dbReference type="EMBL" id="JAENIO010000064">
    <property type="protein sequence ID" value="MBK1835596.1"/>
    <property type="molecule type" value="Genomic_DNA"/>
</dbReference>
<feature type="transmembrane region" description="Helical" evidence="1">
    <location>
        <begin position="206"/>
        <end position="235"/>
    </location>
</feature>
<feature type="transmembrane region" description="Helical" evidence="1">
    <location>
        <begin position="322"/>
        <end position="341"/>
    </location>
</feature>
<evidence type="ECO:0000256" key="1">
    <source>
        <dbReference type="SAM" id="Phobius"/>
    </source>
</evidence>
<feature type="transmembrane region" description="Helical" evidence="1">
    <location>
        <begin position="12"/>
        <end position="34"/>
    </location>
</feature>
<reference evidence="2" key="1">
    <citation type="submission" date="2021-01" db="EMBL/GenBank/DDBJ databases">
        <title>Modified the classification status of verrucomicrobia.</title>
        <authorList>
            <person name="Feng X."/>
        </authorList>
    </citation>
    <scope>NUCLEOTIDE SEQUENCE</scope>
    <source>
        <strain evidence="2">KCTC 12986</strain>
    </source>
</reference>
<feature type="transmembrane region" description="Helical" evidence="1">
    <location>
        <begin position="416"/>
        <end position="435"/>
    </location>
</feature>